<name>A0ABN9QMW5_9DINO</name>
<keyword evidence="4" id="KW-1185">Reference proteome</keyword>
<feature type="region of interest" description="Disordered" evidence="1">
    <location>
        <begin position="25"/>
        <end position="74"/>
    </location>
</feature>
<feature type="compositionally biased region" description="Basic and acidic residues" evidence="1">
    <location>
        <begin position="25"/>
        <end position="45"/>
    </location>
</feature>
<evidence type="ECO:0000313" key="3">
    <source>
        <dbReference type="EMBL" id="CAK0805244.1"/>
    </source>
</evidence>
<evidence type="ECO:0008006" key="5">
    <source>
        <dbReference type="Google" id="ProtNLM"/>
    </source>
</evidence>
<feature type="signal peptide" evidence="2">
    <location>
        <begin position="1"/>
        <end position="23"/>
    </location>
</feature>
<evidence type="ECO:0000256" key="2">
    <source>
        <dbReference type="SAM" id="SignalP"/>
    </source>
</evidence>
<sequence>MRTFADVCLCALLLPGVFREAGALQRDDAGGERRRGEPNATERRPPSPAAAVQRPAGAEAQNAAPGGRDEVWPFSNKEEYPTEFGCYWRVPTTCTRSDGRRFNARKWRHDKWAEHSVIRARARRADILDTAACSQRKSTWDSYCSSADAEMVYIPLPKSTYVPAYFR</sequence>
<keyword evidence="2" id="KW-0732">Signal</keyword>
<dbReference type="EMBL" id="CAUYUJ010003416">
    <property type="protein sequence ID" value="CAK0805244.1"/>
    <property type="molecule type" value="Genomic_DNA"/>
</dbReference>
<comment type="caution">
    <text evidence="3">The sequence shown here is derived from an EMBL/GenBank/DDBJ whole genome shotgun (WGS) entry which is preliminary data.</text>
</comment>
<evidence type="ECO:0000256" key="1">
    <source>
        <dbReference type="SAM" id="MobiDB-lite"/>
    </source>
</evidence>
<evidence type="ECO:0000313" key="4">
    <source>
        <dbReference type="Proteomes" id="UP001189429"/>
    </source>
</evidence>
<reference evidence="3" key="1">
    <citation type="submission" date="2023-10" db="EMBL/GenBank/DDBJ databases">
        <authorList>
            <person name="Chen Y."/>
            <person name="Shah S."/>
            <person name="Dougan E. K."/>
            <person name="Thang M."/>
            <person name="Chan C."/>
        </authorList>
    </citation>
    <scope>NUCLEOTIDE SEQUENCE [LARGE SCALE GENOMIC DNA]</scope>
</reference>
<dbReference type="Proteomes" id="UP001189429">
    <property type="component" value="Unassembled WGS sequence"/>
</dbReference>
<proteinExistence type="predicted"/>
<accession>A0ABN9QMW5</accession>
<feature type="chain" id="PRO_5045554360" description="Trichome birefringence-like N-terminal domain-containing protein" evidence="2">
    <location>
        <begin position="24"/>
        <end position="167"/>
    </location>
</feature>
<organism evidence="3 4">
    <name type="scientific">Prorocentrum cordatum</name>
    <dbReference type="NCBI Taxonomy" id="2364126"/>
    <lineage>
        <taxon>Eukaryota</taxon>
        <taxon>Sar</taxon>
        <taxon>Alveolata</taxon>
        <taxon>Dinophyceae</taxon>
        <taxon>Prorocentrales</taxon>
        <taxon>Prorocentraceae</taxon>
        <taxon>Prorocentrum</taxon>
    </lineage>
</organism>
<gene>
    <name evidence="3" type="ORF">PCOR1329_LOCUS11822</name>
</gene>
<protein>
    <recommendedName>
        <fullName evidence="5">Trichome birefringence-like N-terminal domain-containing protein</fullName>
    </recommendedName>
</protein>